<protein>
    <submittedName>
        <fullName evidence="1">Uncharacterized protein</fullName>
    </submittedName>
</protein>
<reference evidence="1" key="1">
    <citation type="submission" date="2023-04" db="EMBL/GenBank/DDBJ databases">
        <title>Draft Genome sequencing of Naganishia species isolated from polar environments using Oxford Nanopore Technology.</title>
        <authorList>
            <person name="Leo P."/>
            <person name="Venkateswaran K."/>
        </authorList>
    </citation>
    <scope>NUCLEOTIDE SEQUENCE</scope>
    <source>
        <strain evidence="1">MNA-CCFEE 5261</strain>
    </source>
</reference>
<proteinExistence type="predicted"/>
<sequence length="147" mass="15947">MTDKLGVLSDAHGIRCEMTENLLSSLDTKIAQARAETIATKAFAEQQKQDRFNSYHAFSSMGTAKSRKGDKQQQPSRPVKEQPSRMSELDAVLSGTSRNTRSHARRTHVSDGIPDSSVPSEAMSRPAEGDGVNSDIDGSANASRVRL</sequence>
<dbReference type="Proteomes" id="UP001241377">
    <property type="component" value="Unassembled WGS sequence"/>
</dbReference>
<keyword evidence="2" id="KW-1185">Reference proteome</keyword>
<gene>
    <name evidence="1" type="ORF">QFC19_006722</name>
</gene>
<evidence type="ECO:0000313" key="1">
    <source>
        <dbReference type="EMBL" id="KAJ9097548.1"/>
    </source>
</evidence>
<evidence type="ECO:0000313" key="2">
    <source>
        <dbReference type="Proteomes" id="UP001241377"/>
    </source>
</evidence>
<name>A0ACC2VES2_9TREE</name>
<accession>A0ACC2VES2</accession>
<organism evidence="1 2">
    <name type="scientific">Naganishia cerealis</name>
    <dbReference type="NCBI Taxonomy" id="610337"/>
    <lineage>
        <taxon>Eukaryota</taxon>
        <taxon>Fungi</taxon>
        <taxon>Dikarya</taxon>
        <taxon>Basidiomycota</taxon>
        <taxon>Agaricomycotina</taxon>
        <taxon>Tremellomycetes</taxon>
        <taxon>Filobasidiales</taxon>
        <taxon>Filobasidiaceae</taxon>
        <taxon>Naganishia</taxon>
    </lineage>
</organism>
<dbReference type="EMBL" id="JASBWR010000084">
    <property type="protein sequence ID" value="KAJ9097548.1"/>
    <property type="molecule type" value="Genomic_DNA"/>
</dbReference>
<comment type="caution">
    <text evidence="1">The sequence shown here is derived from an EMBL/GenBank/DDBJ whole genome shotgun (WGS) entry which is preliminary data.</text>
</comment>